<proteinExistence type="predicted"/>
<protein>
    <submittedName>
        <fullName evidence="2">Conserved hypothetical secreted protein</fullName>
    </submittedName>
</protein>
<dbReference type="eggNOG" id="ENOG502Z9IF">
    <property type="taxonomic scope" value="Bacteria"/>
</dbReference>
<feature type="region of interest" description="Disordered" evidence="1">
    <location>
        <begin position="1"/>
        <end position="39"/>
    </location>
</feature>
<name>A9BXW1_DELAS</name>
<dbReference type="STRING" id="398578.Daci_1252"/>
<reference evidence="3" key="2">
    <citation type="submission" date="2007-11" db="EMBL/GenBank/DDBJ databases">
        <title>Complete sequence of Delftia acidovorans DSM 14801 / SPH-1.</title>
        <authorList>
            <person name="Copeland A."/>
            <person name="Lucas S."/>
            <person name="Lapidus A."/>
            <person name="Barry K."/>
            <person name="Glavina del Rio T."/>
            <person name="Dalin E."/>
            <person name="Tice H."/>
            <person name="Pitluck S."/>
            <person name="Lowry S."/>
            <person name="Clum A."/>
            <person name="Schmutz J."/>
            <person name="Larimer F."/>
            <person name="Land M."/>
            <person name="Hauser L."/>
            <person name="Kyrpides N."/>
            <person name="Kim E."/>
            <person name="Schleheck D."/>
            <person name="Richardson P."/>
        </authorList>
    </citation>
    <scope>NUCLEOTIDE SEQUENCE [LARGE SCALE GENOMIC DNA]</scope>
    <source>
        <strain evidence="3">DSM 14801 / SPH-1</strain>
    </source>
</reference>
<gene>
    <name evidence="2" type="ordered locus">Daci_1252</name>
</gene>
<evidence type="ECO:0000313" key="3">
    <source>
        <dbReference type="Proteomes" id="UP000000784"/>
    </source>
</evidence>
<accession>A9BXW1</accession>
<evidence type="ECO:0000256" key="1">
    <source>
        <dbReference type="SAM" id="MobiDB-lite"/>
    </source>
</evidence>
<evidence type="ECO:0000313" key="2">
    <source>
        <dbReference type="EMBL" id="ABX33896.1"/>
    </source>
</evidence>
<dbReference type="Proteomes" id="UP000000784">
    <property type="component" value="Chromosome"/>
</dbReference>
<keyword evidence="3" id="KW-1185">Reference proteome</keyword>
<dbReference type="EMBL" id="CP000884">
    <property type="protein sequence ID" value="ABX33896.1"/>
    <property type="molecule type" value="Genomic_DNA"/>
</dbReference>
<dbReference type="HOGENOM" id="CLU_955298_0_0_4"/>
<organism evidence="2 3">
    <name type="scientific">Delftia acidovorans (strain DSM 14801 / SPH-1)</name>
    <dbReference type="NCBI Taxonomy" id="398578"/>
    <lineage>
        <taxon>Bacteria</taxon>
        <taxon>Pseudomonadati</taxon>
        <taxon>Pseudomonadota</taxon>
        <taxon>Betaproteobacteria</taxon>
        <taxon>Burkholderiales</taxon>
        <taxon>Comamonadaceae</taxon>
        <taxon>Delftia</taxon>
    </lineage>
</organism>
<sequence>MGGTHGRPTLGKSRGGRLRDHSGHAPFFHGSMPQQDNPTMQHTSRRLLLALLPAALLAACASAPAPTTAAAASGAIDNSALQRSDFRAHQATYGLVYRLPADATAIMDSQVTPVVHEQLLRLKLVAEANTFNLPHVTVVHIHSADPSTPRKMLAALPALPPVLQDVHLKNFYTTEAAKGAGKPWWLDLGIVKSGPAYEAMMDFNTRATAAMAPLRDGPLPRVTGPVYARMNDSAKAMVQSVGVSGINQVQAGKEVRSHNPHNTLVYSEATFTPETERAMGETAARLNRILPGGFTTTFENLSIVELGFSGNVTREIYRINLKDQTAYDVSNGRSVQR</sequence>
<dbReference type="KEGG" id="dac:Daci_1252"/>
<dbReference type="AlphaFoldDB" id="A9BXW1"/>
<reference evidence="2 3" key="1">
    <citation type="journal article" date="2004" name="Appl. Environ. Microbiol.">
        <title>Mineralization of individual congeners of linear alkylbenzenesulfonate by defined pairs of heterotrophic bacteria.</title>
        <authorList>
            <person name="Schleheck D."/>
            <person name="Knepper T.P."/>
            <person name="Fischer K."/>
            <person name="Cook A.M."/>
        </authorList>
    </citation>
    <scope>NUCLEOTIDE SEQUENCE [LARGE SCALE GENOMIC DNA]</scope>
    <source>
        <strain evidence="3">DSM 14801 / SPH-1</strain>
    </source>
</reference>